<protein>
    <submittedName>
        <fullName evidence="8">OmpA family protein</fullName>
    </submittedName>
</protein>
<dbReference type="InterPro" id="IPR006664">
    <property type="entry name" value="OMP_bac"/>
</dbReference>
<sequence length="393" mass="41845">MRSHVRPLVVLAIAGVAGCSARASINVSASPADVEARTAIQTRASAVKIVRRGDKLDYENGEIEFETNSAALVGKDTDDILDRYADVLKQYPALKIRIDGHTDSRGSTKSNQELSEKRAQSIKSAIVRRGVAGDRLEARGYGESQPERVEPSYCRNRSEETVADAKLAECKEIWTANRRAGFIVTEGADSLPAEGAAVADRTPAEPAPKASPEKRRPDWALRLFGGYSMLYRGFDYHGGHFGVGVHASQRFGARGRGYIGGGPRLHYRSVRAHEGGLGGHDIGIHMLGPEGDLLVGGGSDRVVGLFSLRLGLGAAFTRGQAIDDLGATTHFRGTVLAGWLLGGVTVLGKLNERWSLGGHAEAGMIGVGGGLGFATEIGLNAAWHFGRGRRKGI</sequence>
<evidence type="ECO:0000256" key="5">
    <source>
        <dbReference type="SAM" id="MobiDB-lite"/>
    </source>
</evidence>
<dbReference type="CDD" id="cd07185">
    <property type="entry name" value="OmpA_C-like"/>
    <property type="match status" value="1"/>
</dbReference>
<evidence type="ECO:0000256" key="4">
    <source>
        <dbReference type="PROSITE-ProRule" id="PRU00473"/>
    </source>
</evidence>
<dbReference type="PANTHER" id="PTHR30329:SF21">
    <property type="entry name" value="LIPOPROTEIN YIAD-RELATED"/>
    <property type="match status" value="1"/>
</dbReference>
<evidence type="ECO:0000313" key="8">
    <source>
        <dbReference type="EMBL" id="MBZ5714014.1"/>
    </source>
</evidence>
<evidence type="ECO:0000259" key="7">
    <source>
        <dbReference type="PROSITE" id="PS51123"/>
    </source>
</evidence>
<keyword evidence="6" id="KW-0732">Signal</keyword>
<feature type="region of interest" description="Disordered" evidence="5">
    <location>
        <begin position="137"/>
        <end position="156"/>
    </location>
</feature>
<accession>A0ABS7U0F5</accession>
<keyword evidence="2 4" id="KW-0472">Membrane</keyword>
<dbReference type="PRINTS" id="PR01021">
    <property type="entry name" value="OMPADOMAIN"/>
</dbReference>
<feature type="region of interest" description="Disordered" evidence="5">
    <location>
        <begin position="100"/>
        <end position="120"/>
    </location>
</feature>
<dbReference type="PROSITE" id="PS51257">
    <property type="entry name" value="PROKAR_LIPOPROTEIN"/>
    <property type="match status" value="1"/>
</dbReference>
<evidence type="ECO:0000313" key="9">
    <source>
        <dbReference type="Proteomes" id="UP001139031"/>
    </source>
</evidence>
<organism evidence="8 9">
    <name type="scientific">Nannocystis pusilla</name>
    <dbReference type="NCBI Taxonomy" id="889268"/>
    <lineage>
        <taxon>Bacteria</taxon>
        <taxon>Pseudomonadati</taxon>
        <taxon>Myxococcota</taxon>
        <taxon>Polyangia</taxon>
        <taxon>Nannocystales</taxon>
        <taxon>Nannocystaceae</taxon>
        <taxon>Nannocystis</taxon>
    </lineage>
</organism>
<feature type="chain" id="PRO_5047370107" evidence="6">
    <location>
        <begin position="24"/>
        <end position="393"/>
    </location>
</feature>
<dbReference type="SUPFAM" id="SSF103088">
    <property type="entry name" value="OmpA-like"/>
    <property type="match status" value="1"/>
</dbReference>
<feature type="signal peptide" evidence="6">
    <location>
        <begin position="1"/>
        <end position="23"/>
    </location>
</feature>
<gene>
    <name evidence="8" type="ORF">K7C98_32680</name>
</gene>
<evidence type="ECO:0000256" key="6">
    <source>
        <dbReference type="SAM" id="SignalP"/>
    </source>
</evidence>
<comment type="subcellular location">
    <subcellularLocation>
        <location evidence="1">Cell outer membrane</location>
    </subcellularLocation>
</comment>
<feature type="domain" description="OmpA-like" evidence="7">
    <location>
        <begin position="52"/>
        <end position="188"/>
    </location>
</feature>
<name>A0ABS7U0F5_9BACT</name>
<dbReference type="Gene3D" id="3.30.1330.60">
    <property type="entry name" value="OmpA-like domain"/>
    <property type="match status" value="1"/>
</dbReference>
<dbReference type="InterPro" id="IPR050330">
    <property type="entry name" value="Bact_OuterMem_StrucFunc"/>
</dbReference>
<keyword evidence="9" id="KW-1185">Reference proteome</keyword>
<evidence type="ECO:0000256" key="2">
    <source>
        <dbReference type="ARBA" id="ARBA00023136"/>
    </source>
</evidence>
<evidence type="ECO:0000256" key="1">
    <source>
        <dbReference type="ARBA" id="ARBA00004442"/>
    </source>
</evidence>
<evidence type="ECO:0000256" key="3">
    <source>
        <dbReference type="ARBA" id="ARBA00023237"/>
    </source>
</evidence>
<dbReference type="PROSITE" id="PS51123">
    <property type="entry name" value="OMPA_2"/>
    <property type="match status" value="1"/>
</dbReference>
<dbReference type="Proteomes" id="UP001139031">
    <property type="component" value="Unassembled WGS sequence"/>
</dbReference>
<dbReference type="InterPro" id="IPR036737">
    <property type="entry name" value="OmpA-like_sf"/>
</dbReference>
<reference evidence="8" key="1">
    <citation type="submission" date="2021-08" db="EMBL/GenBank/DDBJ databases">
        <authorList>
            <person name="Stevens D.C."/>
        </authorList>
    </citation>
    <scope>NUCLEOTIDE SEQUENCE</scope>
    <source>
        <strain evidence="8">DSM 53165</strain>
    </source>
</reference>
<dbReference type="RefSeq" id="WP_224195749.1">
    <property type="nucleotide sequence ID" value="NZ_JAIRAU010000045.1"/>
</dbReference>
<dbReference type="PANTHER" id="PTHR30329">
    <property type="entry name" value="STATOR ELEMENT OF FLAGELLAR MOTOR COMPLEX"/>
    <property type="match status" value="1"/>
</dbReference>
<keyword evidence="3" id="KW-0998">Cell outer membrane</keyword>
<comment type="caution">
    <text evidence="8">The sequence shown here is derived from an EMBL/GenBank/DDBJ whole genome shotgun (WGS) entry which is preliminary data.</text>
</comment>
<feature type="region of interest" description="Disordered" evidence="5">
    <location>
        <begin position="194"/>
        <end position="214"/>
    </location>
</feature>
<proteinExistence type="predicted"/>
<dbReference type="InterPro" id="IPR006665">
    <property type="entry name" value="OmpA-like"/>
</dbReference>
<dbReference type="Pfam" id="PF00691">
    <property type="entry name" value="OmpA"/>
    <property type="match status" value="1"/>
</dbReference>
<dbReference type="EMBL" id="JAIRAU010000045">
    <property type="protein sequence ID" value="MBZ5714014.1"/>
    <property type="molecule type" value="Genomic_DNA"/>
</dbReference>